<dbReference type="EMBL" id="JBHSJJ010000007">
    <property type="protein sequence ID" value="MFC4872883.1"/>
    <property type="molecule type" value="Genomic_DNA"/>
</dbReference>
<evidence type="ECO:0000256" key="1">
    <source>
        <dbReference type="ARBA" id="ARBA00004240"/>
    </source>
</evidence>
<dbReference type="RefSeq" id="WP_377065462.1">
    <property type="nucleotide sequence ID" value="NZ_JBHSJJ010000007.1"/>
</dbReference>
<dbReference type="Proteomes" id="UP001595818">
    <property type="component" value="Unassembled WGS sequence"/>
</dbReference>
<keyword evidence="3" id="KW-0328">Glycosyltransferase</keyword>
<evidence type="ECO:0000313" key="7">
    <source>
        <dbReference type="EMBL" id="MFC4872883.1"/>
    </source>
</evidence>
<dbReference type="PANTHER" id="PTHR12867">
    <property type="entry name" value="GLYCOSYL TRANSFERASE-RELATED"/>
    <property type="match status" value="1"/>
</dbReference>
<comment type="similarity">
    <text evidence="2">Belongs to the glycosyltransferase 28 family.</text>
</comment>
<reference evidence="8" key="1">
    <citation type="journal article" date="2019" name="Int. J. Syst. Evol. Microbiol.">
        <title>The Global Catalogue of Microorganisms (GCM) 10K type strain sequencing project: providing services to taxonomists for standard genome sequencing and annotation.</title>
        <authorList>
            <consortium name="The Broad Institute Genomics Platform"/>
            <consortium name="The Broad Institute Genome Sequencing Center for Infectious Disease"/>
            <person name="Wu L."/>
            <person name="Ma J."/>
        </authorList>
    </citation>
    <scope>NUCLEOTIDE SEQUENCE [LARGE SCALE GENOMIC DNA]</scope>
    <source>
        <strain evidence="8">CGMCC 4.7466</strain>
    </source>
</reference>
<evidence type="ECO:0000256" key="2">
    <source>
        <dbReference type="ARBA" id="ARBA00006962"/>
    </source>
</evidence>
<dbReference type="PANTHER" id="PTHR12867:SF6">
    <property type="entry name" value="N-ACETYLGLUCOSAMINYLDIPHOSPHODOLICHOL N-ACETYLGLUCOSAMINYLTRANSFERASE"/>
    <property type="match status" value="1"/>
</dbReference>
<organism evidence="7 8">
    <name type="scientific">Negadavirga shengliensis</name>
    <dbReference type="NCBI Taxonomy" id="1389218"/>
    <lineage>
        <taxon>Bacteria</taxon>
        <taxon>Pseudomonadati</taxon>
        <taxon>Bacteroidota</taxon>
        <taxon>Cytophagia</taxon>
        <taxon>Cytophagales</taxon>
        <taxon>Cyclobacteriaceae</taxon>
        <taxon>Negadavirga</taxon>
    </lineage>
</organism>
<evidence type="ECO:0000259" key="6">
    <source>
        <dbReference type="Pfam" id="PF04101"/>
    </source>
</evidence>
<proteinExistence type="inferred from homology"/>
<dbReference type="InterPro" id="IPR048097">
    <property type="entry name" value="Cps14G-like"/>
</dbReference>
<feature type="domain" description="Glycosyl transferase family 28 C-terminal" evidence="6">
    <location>
        <begin position="47"/>
        <end position="147"/>
    </location>
</feature>
<dbReference type="InterPro" id="IPR039042">
    <property type="entry name" value="Alg13-like"/>
</dbReference>
<dbReference type="Gene3D" id="3.40.50.2000">
    <property type="entry name" value="Glycogen Phosphorylase B"/>
    <property type="match status" value="1"/>
</dbReference>
<comment type="caution">
    <text evidence="7">The sequence shown here is derived from an EMBL/GenBank/DDBJ whole genome shotgun (WGS) entry which is preliminary data.</text>
</comment>
<dbReference type="NCBIfam" id="NF041548">
    <property type="entry name" value="PssE"/>
    <property type="match status" value="1"/>
</dbReference>
<evidence type="ECO:0000256" key="5">
    <source>
        <dbReference type="ARBA" id="ARBA00022824"/>
    </source>
</evidence>
<keyword evidence="8" id="KW-1185">Reference proteome</keyword>
<name>A0ABV9T2D4_9BACT</name>
<gene>
    <name evidence="7" type="primary">pssE</name>
    <name evidence="7" type="ORF">ACFPFU_14395</name>
</gene>
<dbReference type="InterPro" id="IPR007235">
    <property type="entry name" value="Glyco_trans_28_C"/>
</dbReference>
<evidence type="ECO:0000256" key="3">
    <source>
        <dbReference type="ARBA" id="ARBA00022676"/>
    </source>
</evidence>
<evidence type="ECO:0000256" key="4">
    <source>
        <dbReference type="ARBA" id="ARBA00022679"/>
    </source>
</evidence>
<sequence length="159" mass="18268">MILVLLGTFPTQFPRPLREIDKLCREGYIQEDVIVQSGFTEFQSDHLIFRPFIPPEELIKLYQEARIVISHAGSGSLLKGLKIGKKVIAIPRLSKYGEVVDDHQTEILAEFEKENFLLGWNESDDLRDLLEKVETFNPAKFQSKKQAIIDYLDNYLGSI</sequence>
<keyword evidence="5" id="KW-0256">Endoplasmic reticulum</keyword>
<comment type="subcellular location">
    <subcellularLocation>
        <location evidence="1">Endoplasmic reticulum</location>
    </subcellularLocation>
</comment>
<dbReference type="Pfam" id="PF04101">
    <property type="entry name" value="Glyco_tran_28_C"/>
    <property type="match status" value="1"/>
</dbReference>
<dbReference type="SUPFAM" id="SSF53756">
    <property type="entry name" value="UDP-Glycosyltransferase/glycogen phosphorylase"/>
    <property type="match status" value="1"/>
</dbReference>
<protein>
    <submittedName>
        <fullName evidence="7">PssE/Cps14G family polysaccharide biosynthesis glycosyltransferase</fullName>
    </submittedName>
</protein>
<accession>A0ABV9T2D4</accession>
<keyword evidence="4" id="KW-0808">Transferase</keyword>
<evidence type="ECO:0000313" key="8">
    <source>
        <dbReference type="Proteomes" id="UP001595818"/>
    </source>
</evidence>